<keyword evidence="1" id="KW-0255">Endonuclease</keyword>
<dbReference type="Proteomes" id="UP000015620">
    <property type="component" value="Chromosome"/>
</dbReference>
<organism evidence="1 2">
    <name type="scientific">Treponema pedis str. T A4</name>
    <dbReference type="NCBI Taxonomy" id="1291379"/>
    <lineage>
        <taxon>Bacteria</taxon>
        <taxon>Pseudomonadati</taxon>
        <taxon>Spirochaetota</taxon>
        <taxon>Spirochaetia</taxon>
        <taxon>Spirochaetales</taxon>
        <taxon>Treponemataceae</taxon>
        <taxon>Treponema</taxon>
    </lineage>
</organism>
<evidence type="ECO:0000313" key="2">
    <source>
        <dbReference type="Proteomes" id="UP000015620"/>
    </source>
</evidence>
<accession>S5ZY30</accession>
<dbReference type="Pfam" id="PF09561">
    <property type="entry name" value="RE_HpaII"/>
    <property type="match status" value="1"/>
</dbReference>
<dbReference type="STRING" id="1291379.TPE_0407"/>
<dbReference type="PATRIC" id="fig|1291379.3.peg.406"/>
<protein>
    <submittedName>
        <fullName evidence="1">Type II restriction endonuclease HpaII</fullName>
        <ecNumber evidence="1">3.1.21.4</ecNumber>
    </submittedName>
</protein>
<dbReference type="GO" id="GO:0009036">
    <property type="term" value="F:type II site-specific deoxyribonuclease activity"/>
    <property type="evidence" value="ECO:0007669"/>
    <property type="project" value="UniProtKB-EC"/>
</dbReference>
<dbReference type="HOGENOM" id="CLU_064503_0_0_12"/>
<evidence type="ECO:0000313" key="1">
    <source>
        <dbReference type="EMBL" id="AGT42903.1"/>
    </source>
</evidence>
<keyword evidence="1" id="KW-0540">Nuclease</keyword>
<reference evidence="1 2" key="1">
    <citation type="journal article" date="2013" name="PLoS ONE">
        <title>Genome-Wide Relatedness of Treponema pedis, from Gingiva and Necrotic Skin Lesions of Pigs, with the Human Oral Pathogen Treponema denticola.</title>
        <authorList>
            <person name="Svartstrom O."/>
            <person name="Mushtaq M."/>
            <person name="Pringle M."/>
            <person name="Segerman B."/>
        </authorList>
    </citation>
    <scope>NUCLEOTIDE SEQUENCE [LARGE SCALE GENOMIC DNA]</scope>
    <source>
        <strain evidence="1">T A4</strain>
    </source>
</reference>
<dbReference type="KEGG" id="tped:TPE_0407"/>
<proteinExistence type="predicted"/>
<dbReference type="EC" id="3.1.21.4" evidence="1"/>
<dbReference type="InterPro" id="IPR019062">
    <property type="entry name" value="Restrct_endonuc_II_HpaII"/>
</dbReference>
<gene>
    <name evidence="1" type="primary">hpaIIR</name>
    <name evidence="1" type="ORF">TPE_0407</name>
</gene>
<dbReference type="EMBL" id="CP004120">
    <property type="protein sequence ID" value="AGT42903.1"/>
    <property type="molecule type" value="Genomic_DNA"/>
</dbReference>
<sequence>MEVVMITGNKGEWSEIYVLLRLLADGKIYAADSELNKLKDVYFPIIKIIREENKGEIKEYSTGEIVAIYINGSKVKELPATEFEMQSELLLNEINSKISKGAFSVEKTQNFMDKILCYKLSAPATDKSDITIKIIDINTGYSPTVGFSIKSELGSSPTLLNAGKTTNFIYKIIHGYPDLVREANEIYIVSAGKNHTDVRGRINKIIDENGQLKYWKMNNQTFRDNLVLIDSNMDKIIAETLLYFYRDGISNCDEMVEKLERENPMNYGNVNAYRYKFKKFLTAVALGMKPATVWDGVDEATGGYIVVTKEGYVLAYHIYNRNYFEEYLLKNTKYETASTSRHDFGEIYSENGKDFINLNLQVRFR</sequence>
<keyword evidence="2" id="KW-1185">Reference proteome</keyword>
<dbReference type="AlphaFoldDB" id="S5ZY30"/>
<dbReference type="REBASE" id="69207">
    <property type="entry name" value="TpeTA4ORF406P"/>
</dbReference>
<keyword evidence="1" id="KW-0378">Hydrolase</keyword>
<name>S5ZY30_9SPIR</name>